<protein>
    <recommendedName>
        <fullName evidence="12">Cytochrome P450</fullName>
    </recommendedName>
</protein>
<dbReference type="PROSITE" id="PS00086">
    <property type="entry name" value="CYTOCHROME_P450"/>
    <property type="match status" value="1"/>
</dbReference>
<name>A0AAW1DLY9_9HEMI</name>
<evidence type="ECO:0000256" key="4">
    <source>
        <dbReference type="ARBA" id="ARBA00022723"/>
    </source>
</evidence>
<dbReference type="InterPro" id="IPR036396">
    <property type="entry name" value="Cyt_P450_sf"/>
</dbReference>
<organism evidence="10 11">
    <name type="scientific">Rhynocoris fuscipes</name>
    <dbReference type="NCBI Taxonomy" id="488301"/>
    <lineage>
        <taxon>Eukaryota</taxon>
        <taxon>Metazoa</taxon>
        <taxon>Ecdysozoa</taxon>
        <taxon>Arthropoda</taxon>
        <taxon>Hexapoda</taxon>
        <taxon>Insecta</taxon>
        <taxon>Pterygota</taxon>
        <taxon>Neoptera</taxon>
        <taxon>Paraneoptera</taxon>
        <taxon>Hemiptera</taxon>
        <taxon>Heteroptera</taxon>
        <taxon>Panheteroptera</taxon>
        <taxon>Cimicomorpha</taxon>
        <taxon>Reduviidae</taxon>
        <taxon>Harpactorinae</taxon>
        <taxon>Harpactorini</taxon>
        <taxon>Rhynocoris</taxon>
    </lineage>
</organism>
<evidence type="ECO:0000256" key="5">
    <source>
        <dbReference type="ARBA" id="ARBA00023002"/>
    </source>
</evidence>
<dbReference type="GO" id="GO:0004497">
    <property type="term" value="F:monooxygenase activity"/>
    <property type="evidence" value="ECO:0007669"/>
    <property type="project" value="UniProtKB-KW"/>
</dbReference>
<gene>
    <name evidence="10" type="ORF">O3M35_006793</name>
</gene>
<accession>A0AAW1DLY9</accession>
<evidence type="ECO:0000256" key="6">
    <source>
        <dbReference type="ARBA" id="ARBA00023004"/>
    </source>
</evidence>
<feature type="binding site" description="axial binding residue" evidence="8">
    <location>
        <position position="482"/>
    </location>
    <ligand>
        <name>heme</name>
        <dbReference type="ChEBI" id="CHEBI:30413"/>
    </ligand>
    <ligandPart>
        <name>Fe</name>
        <dbReference type="ChEBI" id="CHEBI:18248"/>
    </ligandPart>
</feature>
<dbReference type="InterPro" id="IPR017972">
    <property type="entry name" value="Cyt_P450_CS"/>
</dbReference>
<evidence type="ECO:0000256" key="2">
    <source>
        <dbReference type="ARBA" id="ARBA00010617"/>
    </source>
</evidence>
<keyword evidence="4 8" id="KW-0479">Metal-binding</keyword>
<dbReference type="Pfam" id="PF00067">
    <property type="entry name" value="p450"/>
    <property type="match status" value="1"/>
</dbReference>
<evidence type="ECO:0000256" key="7">
    <source>
        <dbReference type="ARBA" id="ARBA00023033"/>
    </source>
</evidence>
<dbReference type="InterPro" id="IPR002401">
    <property type="entry name" value="Cyt_P450_E_grp-I"/>
</dbReference>
<comment type="caution">
    <text evidence="10">The sequence shown here is derived from an EMBL/GenBank/DDBJ whole genome shotgun (WGS) entry which is preliminary data.</text>
</comment>
<evidence type="ECO:0000313" key="10">
    <source>
        <dbReference type="EMBL" id="KAK9509484.1"/>
    </source>
</evidence>
<dbReference type="PRINTS" id="PR00463">
    <property type="entry name" value="EP450I"/>
</dbReference>
<keyword evidence="11" id="KW-1185">Reference proteome</keyword>
<dbReference type="PANTHER" id="PTHR24291">
    <property type="entry name" value="CYTOCHROME P450 FAMILY 4"/>
    <property type="match status" value="1"/>
</dbReference>
<comment type="similarity">
    <text evidence="2 9">Belongs to the cytochrome P450 family.</text>
</comment>
<keyword evidence="5 9" id="KW-0560">Oxidoreductase</keyword>
<keyword evidence="6 8" id="KW-0408">Iron</keyword>
<reference evidence="10 11" key="1">
    <citation type="submission" date="2022-12" db="EMBL/GenBank/DDBJ databases">
        <title>Chromosome-level genome assembly of true bugs.</title>
        <authorList>
            <person name="Ma L."/>
            <person name="Li H."/>
        </authorList>
    </citation>
    <scope>NUCLEOTIDE SEQUENCE [LARGE SCALE GENOMIC DNA]</scope>
    <source>
        <strain evidence="10">Lab_2022b</strain>
    </source>
</reference>
<dbReference type="Gene3D" id="1.10.630.10">
    <property type="entry name" value="Cytochrome P450"/>
    <property type="match status" value="1"/>
</dbReference>
<evidence type="ECO:0000256" key="8">
    <source>
        <dbReference type="PIRSR" id="PIRSR602401-1"/>
    </source>
</evidence>
<dbReference type="PANTHER" id="PTHR24291:SF106">
    <property type="entry name" value="CYTOCHROME P450 4G1-RELATED"/>
    <property type="match status" value="1"/>
</dbReference>
<evidence type="ECO:0000256" key="1">
    <source>
        <dbReference type="ARBA" id="ARBA00001971"/>
    </source>
</evidence>
<keyword evidence="7 9" id="KW-0503">Monooxygenase</keyword>
<dbReference type="AlphaFoldDB" id="A0AAW1DLY9"/>
<dbReference type="Proteomes" id="UP001461498">
    <property type="component" value="Unassembled WGS sequence"/>
</dbReference>
<dbReference type="SUPFAM" id="SSF48264">
    <property type="entry name" value="Cytochrome P450"/>
    <property type="match status" value="1"/>
</dbReference>
<evidence type="ECO:0008006" key="12">
    <source>
        <dbReference type="Google" id="ProtNLM"/>
    </source>
</evidence>
<proteinExistence type="inferred from homology"/>
<evidence type="ECO:0000256" key="3">
    <source>
        <dbReference type="ARBA" id="ARBA00022617"/>
    </source>
</evidence>
<dbReference type="EMBL" id="JAPXFL010000003">
    <property type="protein sequence ID" value="KAK9509485.1"/>
    <property type="molecule type" value="Genomic_DNA"/>
</dbReference>
<comment type="cofactor">
    <cofactor evidence="1 8">
        <name>heme</name>
        <dbReference type="ChEBI" id="CHEBI:30413"/>
    </cofactor>
</comment>
<sequence>MFMILMLLVTTAALVYYINWRISRRRLYELAEKIPGPKGLPMIGVAIQFARSPNNILETLYEMSFRQEFQDMGKAWFGPKLYVALINPKDIEIILSSSVHLKKSPDYRFFEPWFGNGLLISNGETWRNHRKMIAPTFHLNVLKRFMDEFNENSKCVVQRMARENGKKFDCHDYMSEIMVETLLETVMGVKQPNQGRNCLTYAMSVMDMCDILHSRQTKLWLRPDMVFRWTNKAKEYERNLRIIFNLTNKVFKKKKEDYNQNKVTDVTDKEEVNNDQKEEVKTNDKFSYGQSTGIKDDLDVDDNEIGEKKRLPFLEALIDRAQHGDGLTDQEIKNQVNTIMFEGHDTTAAGSSFFLTIMAARQDIQNRCIEEIDAIFGNSDRPVKFQDTLEMKYLERCIMETLRLFPPVPVIGREIEQEVQLASRDVILPAGCSVLIPTFKLHRRPDIYQDPEEFDPDRFLPENSAARHYYAFIPFSAGPRSCVGRKYAMLKLKILLANILRNFRVKPGKPIKEWKLQGDIILKRTDGFEIALESRRDNLVPA</sequence>
<dbReference type="InterPro" id="IPR001128">
    <property type="entry name" value="Cyt_P450"/>
</dbReference>
<dbReference type="PRINTS" id="PR00385">
    <property type="entry name" value="P450"/>
</dbReference>
<dbReference type="GO" id="GO:0016705">
    <property type="term" value="F:oxidoreductase activity, acting on paired donors, with incorporation or reduction of molecular oxygen"/>
    <property type="evidence" value="ECO:0007669"/>
    <property type="project" value="InterPro"/>
</dbReference>
<evidence type="ECO:0000256" key="9">
    <source>
        <dbReference type="RuleBase" id="RU000461"/>
    </source>
</evidence>
<dbReference type="GO" id="GO:0005506">
    <property type="term" value="F:iron ion binding"/>
    <property type="evidence" value="ECO:0007669"/>
    <property type="project" value="InterPro"/>
</dbReference>
<dbReference type="EMBL" id="JAPXFL010000003">
    <property type="protein sequence ID" value="KAK9509484.1"/>
    <property type="molecule type" value="Genomic_DNA"/>
</dbReference>
<dbReference type="GO" id="GO:0020037">
    <property type="term" value="F:heme binding"/>
    <property type="evidence" value="ECO:0007669"/>
    <property type="project" value="InterPro"/>
</dbReference>
<keyword evidence="3 8" id="KW-0349">Heme</keyword>
<evidence type="ECO:0000313" key="11">
    <source>
        <dbReference type="Proteomes" id="UP001461498"/>
    </source>
</evidence>
<dbReference type="CDD" id="cd20628">
    <property type="entry name" value="CYP4"/>
    <property type="match status" value="1"/>
</dbReference>
<dbReference type="InterPro" id="IPR050196">
    <property type="entry name" value="Cytochrome_P450_Monoox"/>
</dbReference>